<dbReference type="GO" id="GO:0003887">
    <property type="term" value="F:DNA-directed DNA polymerase activity"/>
    <property type="evidence" value="ECO:0007669"/>
    <property type="project" value="InterPro"/>
</dbReference>
<keyword evidence="1" id="KW-0540">Nuclease</keyword>
<name>A0A4R4E8E7_9BACL</name>
<dbReference type="Gene3D" id="3.30.420.10">
    <property type="entry name" value="Ribonuclease H-like superfamily/Ribonuclease H"/>
    <property type="match status" value="1"/>
</dbReference>
<dbReference type="OrthoDB" id="9804290at2"/>
<keyword evidence="3 5" id="KW-0269">Exonuclease</keyword>
<dbReference type="InterPro" id="IPR006054">
    <property type="entry name" value="DnaQ"/>
</dbReference>
<evidence type="ECO:0000313" key="6">
    <source>
        <dbReference type="Proteomes" id="UP000295418"/>
    </source>
</evidence>
<dbReference type="PANTHER" id="PTHR30231:SF41">
    <property type="entry name" value="DNA POLYMERASE III SUBUNIT EPSILON"/>
    <property type="match status" value="1"/>
</dbReference>
<organism evidence="5 6">
    <name type="scientific">Paenibacillus albiflavus</name>
    <dbReference type="NCBI Taxonomy" id="2545760"/>
    <lineage>
        <taxon>Bacteria</taxon>
        <taxon>Bacillati</taxon>
        <taxon>Bacillota</taxon>
        <taxon>Bacilli</taxon>
        <taxon>Bacillales</taxon>
        <taxon>Paenibacillaceae</taxon>
        <taxon>Paenibacillus</taxon>
    </lineage>
</organism>
<dbReference type="Pfam" id="PF00929">
    <property type="entry name" value="RNase_T"/>
    <property type="match status" value="1"/>
</dbReference>
<evidence type="ECO:0000259" key="4">
    <source>
        <dbReference type="SMART" id="SM00479"/>
    </source>
</evidence>
<dbReference type="AlphaFoldDB" id="A0A4R4E8E7"/>
<keyword evidence="6" id="KW-1185">Reference proteome</keyword>
<dbReference type="InterPro" id="IPR012337">
    <property type="entry name" value="RNaseH-like_sf"/>
</dbReference>
<comment type="caution">
    <text evidence="5">The sequence shown here is derived from an EMBL/GenBank/DDBJ whole genome shotgun (WGS) entry which is preliminary data.</text>
</comment>
<evidence type="ECO:0000256" key="3">
    <source>
        <dbReference type="ARBA" id="ARBA00022839"/>
    </source>
</evidence>
<dbReference type="SMART" id="SM00479">
    <property type="entry name" value="EXOIII"/>
    <property type="match status" value="1"/>
</dbReference>
<dbReference type="EMBL" id="SKFG01000020">
    <property type="protein sequence ID" value="TCZ75427.1"/>
    <property type="molecule type" value="Genomic_DNA"/>
</dbReference>
<dbReference type="FunFam" id="3.30.420.10:FF:000045">
    <property type="entry name" value="3'-5' exonuclease DinG"/>
    <property type="match status" value="1"/>
</dbReference>
<dbReference type="Proteomes" id="UP000295418">
    <property type="component" value="Unassembled WGS sequence"/>
</dbReference>
<dbReference type="SUPFAM" id="SSF53098">
    <property type="entry name" value="Ribonuclease H-like"/>
    <property type="match status" value="1"/>
</dbReference>
<sequence>MLRNLTVFDFETTGLDPQRDRVIEIAAIRVIDGVVASEFRTLVQYDGKLAPKITEITGITDEDLAYGMDEVTAFKILNRFLGNHVLVAHNAAFDLSFLHYTLKRLAGRSFNNSFLDTLTISRDRSVYPYTLSDMCNRYAVPLEGAHRALNDVNGCWKLLEALYNEAPIDTYINKLGYLKKYGPPKWMPDYAIPVAQENVYEDRIRGNA</sequence>
<gene>
    <name evidence="5" type="ORF">E0485_17660</name>
</gene>
<dbReference type="InterPro" id="IPR013520">
    <property type="entry name" value="Ribonucl_H"/>
</dbReference>
<protein>
    <submittedName>
        <fullName evidence="5">3'-5' exonuclease</fullName>
    </submittedName>
</protein>
<dbReference type="GO" id="GO:0008408">
    <property type="term" value="F:3'-5' exonuclease activity"/>
    <property type="evidence" value="ECO:0007669"/>
    <property type="project" value="TreeGrafter"/>
</dbReference>
<dbReference type="GO" id="GO:0003677">
    <property type="term" value="F:DNA binding"/>
    <property type="evidence" value="ECO:0007669"/>
    <property type="project" value="InterPro"/>
</dbReference>
<evidence type="ECO:0000256" key="2">
    <source>
        <dbReference type="ARBA" id="ARBA00022801"/>
    </source>
</evidence>
<dbReference type="CDD" id="cd06127">
    <property type="entry name" value="DEDDh"/>
    <property type="match status" value="1"/>
</dbReference>
<evidence type="ECO:0000313" key="5">
    <source>
        <dbReference type="EMBL" id="TCZ75427.1"/>
    </source>
</evidence>
<dbReference type="RefSeq" id="WP_132419392.1">
    <property type="nucleotide sequence ID" value="NZ_SKFG01000020.1"/>
</dbReference>
<keyword evidence="2" id="KW-0378">Hydrolase</keyword>
<dbReference type="GO" id="GO:0005829">
    <property type="term" value="C:cytosol"/>
    <property type="evidence" value="ECO:0007669"/>
    <property type="project" value="TreeGrafter"/>
</dbReference>
<accession>A0A4R4E8E7</accession>
<proteinExistence type="predicted"/>
<feature type="domain" description="Exonuclease" evidence="4">
    <location>
        <begin position="4"/>
        <end position="168"/>
    </location>
</feature>
<dbReference type="PANTHER" id="PTHR30231">
    <property type="entry name" value="DNA POLYMERASE III SUBUNIT EPSILON"/>
    <property type="match status" value="1"/>
</dbReference>
<evidence type="ECO:0000256" key="1">
    <source>
        <dbReference type="ARBA" id="ARBA00022722"/>
    </source>
</evidence>
<dbReference type="NCBIfam" id="TIGR00573">
    <property type="entry name" value="dnaq"/>
    <property type="match status" value="1"/>
</dbReference>
<reference evidence="5 6" key="1">
    <citation type="submission" date="2019-03" db="EMBL/GenBank/DDBJ databases">
        <authorList>
            <person name="Kim M.K.M."/>
        </authorList>
    </citation>
    <scope>NUCLEOTIDE SEQUENCE [LARGE SCALE GENOMIC DNA]</scope>
    <source>
        <strain evidence="5 6">18JY21-1</strain>
    </source>
</reference>
<dbReference type="InterPro" id="IPR036397">
    <property type="entry name" value="RNaseH_sf"/>
</dbReference>
<dbReference type="GO" id="GO:0045004">
    <property type="term" value="P:DNA replication proofreading"/>
    <property type="evidence" value="ECO:0007669"/>
    <property type="project" value="TreeGrafter"/>
</dbReference>